<dbReference type="AlphaFoldDB" id="A0A6I6MS67"/>
<dbReference type="InterPro" id="IPR021719">
    <property type="entry name" value="Prot_inh_I78"/>
</dbReference>
<gene>
    <name evidence="2" type="ORF">DSM104635_02303</name>
</gene>
<keyword evidence="1" id="KW-0732">Signal</keyword>
<name>A0A6I6MS67_9CAUL</name>
<accession>A0A6I6MS67</accession>
<sequence length="113" mass="12052">MRLAGMLGALLLLGACATERTPTYRELERSASVYERGGVSGIAAPQNAEDATARNTCGARSFRDRIGTPVADMQVPASVRVIAPGTAVTDDFRSNRLNIITDEHGVIIALQCY</sequence>
<keyword evidence="3" id="KW-1185">Reference proteome</keyword>
<dbReference type="Pfam" id="PF11720">
    <property type="entry name" value="Inhibitor_I78"/>
    <property type="match status" value="1"/>
</dbReference>
<dbReference type="PROSITE" id="PS51257">
    <property type="entry name" value="PROKAR_LIPOPROTEIN"/>
    <property type="match status" value="1"/>
</dbReference>
<organism evidence="2 3">
    <name type="scientific">Terricaulis silvestris</name>
    <dbReference type="NCBI Taxonomy" id="2686094"/>
    <lineage>
        <taxon>Bacteria</taxon>
        <taxon>Pseudomonadati</taxon>
        <taxon>Pseudomonadota</taxon>
        <taxon>Alphaproteobacteria</taxon>
        <taxon>Caulobacterales</taxon>
        <taxon>Caulobacteraceae</taxon>
        <taxon>Terricaulis</taxon>
    </lineage>
</organism>
<evidence type="ECO:0000313" key="2">
    <source>
        <dbReference type="EMBL" id="QGZ95454.1"/>
    </source>
</evidence>
<dbReference type="Proteomes" id="UP000431269">
    <property type="component" value="Chromosome"/>
</dbReference>
<evidence type="ECO:0000256" key="1">
    <source>
        <dbReference type="SAM" id="SignalP"/>
    </source>
</evidence>
<dbReference type="RefSeq" id="WP_158766313.1">
    <property type="nucleotide sequence ID" value="NZ_CP047045.1"/>
</dbReference>
<dbReference type="Gene3D" id="3.30.10.10">
    <property type="entry name" value="Trypsin Inhibitor V, subunit A"/>
    <property type="match status" value="1"/>
</dbReference>
<dbReference type="KEGG" id="tsv:DSM104635_02303"/>
<feature type="chain" id="PRO_5026117621" evidence="1">
    <location>
        <begin position="18"/>
        <end position="113"/>
    </location>
</feature>
<feature type="signal peptide" evidence="1">
    <location>
        <begin position="1"/>
        <end position="17"/>
    </location>
</feature>
<dbReference type="EMBL" id="CP047045">
    <property type="protein sequence ID" value="QGZ95454.1"/>
    <property type="molecule type" value="Genomic_DNA"/>
</dbReference>
<proteinExistence type="predicted"/>
<reference evidence="3" key="1">
    <citation type="submission" date="2019-12" db="EMBL/GenBank/DDBJ databases">
        <title>Complete genome of Terracaulis silvestris 0127_4.</title>
        <authorList>
            <person name="Vieira S."/>
            <person name="Riedel T."/>
            <person name="Sproer C."/>
            <person name="Pascual J."/>
            <person name="Boedeker C."/>
            <person name="Overmann J."/>
        </authorList>
    </citation>
    <scope>NUCLEOTIDE SEQUENCE [LARGE SCALE GENOMIC DNA]</scope>
    <source>
        <strain evidence="3">0127_4</strain>
    </source>
</reference>
<evidence type="ECO:0000313" key="3">
    <source>
        <dbReference type="Proteomes" id="UP000431269"/>
    </source>
</evidence>
<protein>
    <submittedName>
        <fullName evidence="2">Peptidase inhibitor I78 family protein</fullName>
    </submittedName>
</protein>